<evidence type="ECO:0000313" key="3">
    <source>
        <dbReference type="Proteomes" id="UP000003280"/>
    </source>
</evidence>
<evidence type="ECO:0000259" key="1">
    <source>
        <dbReference type="PROSITE" id="PS50075"/>
    </source>
</evidence>
<dbReference type="STRING" id="862517.HMPREF9225_1734"/>
<dbReference type="EC" id="6.1.1.13" evidence="2"/>
<proteinExistence type="predicted"/>
<dbReference type="GO" id="GO:0016874">
    <property type="term" value="F:ligase activity"/>
    <property type="evidence" value="ECO:0007669"/>
    <property type="project" value="UniProtKB-KW"/>
</dbReference>
<dbReference type="Pfam" id="PF00550">
    <property type="entry name" value="PP-binding"/>
    <property type="match status" value="1"/>
</dbReference>
<dbReference type="Proteomes" id="UP000003280">
    <property type="component" value="Unassembled WGS sequence"/>
</dbReference>
<name>E0NNJ5_9FIRM</name>
<feature type="domain" description="Carrier" evidence="1">
    <location>
        <begin position="1"/>
        <end position="74"/>
    </location>
</feature>
<dbReference type="RefSeq" id="WP_008902509.1">
    <property type="nucleotide sequence ID" value="NZ_GL397071.1"/>
</dbReference>
<dbReference type="OrthoDB" id="9812291at2"/>
<protein>
    <submittedName>
        <fullName evidence="2">Putative D-alanine--poly(Phosphoribitol) ligase, subunit 2</fullName>
        <ecNumber evidence="2">6.1.1.13</ecNumber>
    </submittedName>
</protein>
<sequence>MKDKVIEILMDLVPDFEYSDDVKLLDDGILDSFDIVNLVLEINEEFGVEIGVEDVSEENFETVDSICELIKEKLEY</sequence>
<dbReference type="InterPro" id="IPR009081">
    <property type="entry name" value="PP-bd_ACP"/>
</dbReference>
<dbReference type="EMBL" id="AEEH01000050">
    <property type="protein sequence ID" value="EFM24598.1"/>
    <property type="molecule type" value="Genomic_DNA"/>
</dbReference>
<dbReference type="SUPFAM" id="SSF47336">
    <property type="entry name" value="ACP-like"/>
    <property type="match status" value="1"/>
</dbReference>
<gene>
    <name evidence="2" type="primary">dltC</name>
    <name evidence="2" type="ORF">HMPREF9225_1734</name>
</gene>
<comment type="caution">
    <text evidence="2">The sequence shown here is derived from an EMBL/GenBank/DDBJ whole genome shotgun (WGS) entry which is preliminary data.</text>
</comment>
<keyword evidence="2" id="KW-0436">Ligase</keyword>
<dbReference type="PROSITE" id="PS50075">
    <property type="entry name" value="CARRIER"/>
    <property type="match status" value="1"/>
</dbReference>
<dbReference type="HOGENOM" id="CLU_108696_19_1_9"/>
<evidence type="ECO:0000313" key="2">
    <source>
        <dbReference type="EMBL" id="EFM24598.1"/>
    </source>
</evidence>
<dbReference type="AlphaFoldDB" id="E0NNJ5"/>
<dbReference type="eggNOG" id="COG0236">
    <property type="taxonomic scope" value="Bacteria"/>
</dbReference>
<reference evidence="2 3" key="1">
    <citation type="submission" date="2010-07" db="EMBL/GenBank/DDBJ databases">
        <authorList>
            <person name="Muzny D."/>
            <person name="Qin X."/>
            <person name="Deng J."/>
            <person name="Jiang H."/>
            <person name="Liu Y."/>
            <person name="Qu J."/>
            <person name="Song X.-Z."/>
            <person name="Zhang L."/>
            <person name="Thornton R."/>
            <person name="Coyle M."/>
            <person name="Francisco L."/>
            <person name="Jackson L."/>
            <person name="Javaid M."/>
            <person name="Korchina V."/>
            <person name="Kovar C."/>
            <person name="Mata R."/>
            <person name="Mathew T."/>
            <person name="Ngo R."/>
            <person name="Nguyen L."/>
            <person name="Nguyen N."/>
            <person name="Okwuonu G."/>
            <person name="Ongeri F."/>
            <person name="Pham C."/>
            <person name="Simmons D."/>
            <person name="Wilczek-Boney K."/>
            <person name="Hale W."/>
            <person name="Jakkamsetti A."/>
            <person name="Pham P."/>
            <person name="Ruth R."/>
            <person name="San Lucas F."/>
            <person name="Warren J."/>
            <person name="Zhang J."/>
            <person name="Zhao Z."/>
            <person name="Zhou C."/>
            <person name="Zhu D."/>
            <person name="Lee S."/>
            <person name="Bess C."/>
            <person name="Blankenburg K."/>
            <person name="Forbes L."/>
            <person name="Fu Q."/>
            <person name="Gubbala S."/>
            <person name="Hirani K."/>
            <person name="Jayaseelan J.C."/>
            <person name="Lara F."/>
            <person name="Munidasa M."/>
            <person name="Palculict T."/>
            <person name="Patil S."/>
            <person name="Pu L.-L."/>
            <person name="Saada N."/>
            <person name="Tang L."/>
            <person name="Weissenberger G."/>
            <person name="Zhu Y."/>
            <person name="Hemphill L."/>
            <person name="Shang Y."/>
            <person name="Youmans B."/>
            <person name="Ayvaz T."/>
            <person name="Ross M."/>
            <person name="Santibanez J."/>
            <person name="Aqrawi P."/>
            <person name="Gross S."/>
            <person name="Joshi V."/>
            <person name="Fowler G."/>
            <person name="Nazareth L."/>
            <person name="Reid J."/>
            <person name="Worley K."/>
            <person name="Petrosino J."/>
            <person name="Highlander S."/>
            <person name="Gibbs R."/>
        </authorList>
    </citation>
    <scope>NUCLEOTIDE SEQUENCE [LARGE SCALE GENOMIC DNA]</scope>
    <source>
        <strain evidence="2 3">ATCC BAA-1640</strain>
    </source>
</reference>
<organism evidence="2 3">
    <name type="scientific">Peptoniphilus duerdenii ATCC BAA-1640</name>
    <dbReference type="NCBI Taxonomy" id="862517"/>
    <lineage>
        <taxon>Bacteria</taxon>
        <taxon>Bacillati</taxon>
        <taxon>Bacillota</taxon>
        <taxon>Tissierellia</taxon>
        <taxon>Tissierellales</taxon>
        <taxon>Peptoniphilaceae</taxon>
        <taxon>Peptoniphilus</taxon>
    </lineage>
</organism>
<accession>E0NNJ5</accession>
<dbReference type="Gene3D" id="1.10.1200.10">
    <property type="entry name" value="ACP-like"/>
    <property type="match status" value="1"/>
</dbReference>
<dbReference type="InterPro" id="IPR036736">
    <property type="entry name" value="ACP-like_sf"/>
</dbReference>
<keyword evidence="3" id="KW-1185">Reference proteome</keyword>